<proteinExistence type="predicted"/>
<gene>
    <name evidence="3" type="ORF">Rt10032_c18g6023</name>
</gene>
<evidence type="ECO:0000313" key="4">
    <source>
        <dbReference type="Proteomes" id="UP000321518"/>
    </source>
</evidence>
<comment type="caution">
    <text evidence="3">The sequence shown here is derived from an EMBL/GenBank/DDBJ whole genome shotgun (WGS) entry which is preliminary data.</text>
</comment>
<feature type="region of interest" description="Disordered" evidence="1">
    <location>
        <begin position="177"/>
        <end position="203"/>
    </location>
</feature>
<keyword evidence="2" id="KW-0812">Transmembrane</keyword>
<accession>A0A511KQ59</accession>
<keyword evidence="2" id="KW-0472">Membrane</keyword>
<keyword evidence="2" id="KW-1133">Transmembrane helix</keyword>
<sequence>MILRPRGEDDHSAAWVAGSNIKNWIAEQPAVTIFALTLVACILALYVLVSTIWRCIRACRSKSPSAHPSGSRWRRLEEGVEARNTPPPGFWAPMNAITGSRYPAQGATRYRPTRTGGTTEMKSDAYTMSGVFAPYDPPAAEQRKYSPTPQYPASVSEASTATFSGFSMAATDDTKVQDVAKNLLPHSPSIHHSRTSMTKEASR</sequence>
<organism evidence="3 4">
    <name type="scientific">Rhodotorula toruloides</name>
    <name type="common">Yeast</name>
    <name type="synonym">Rhodosporidium toruloides</name>
    <dbReference type="NCBI Taxonomy" id="5286"/>
    <lineage>
        <taxon>Eukaryota</taxon>
        <taxon>Fungi</taxon>
        <taxon>Dikarya</taxon>
        <taxon>Basidiomycota</taxon>
        <taxon>Pucciniomycotina</taxon>
        <taxon>Microbotryomycetes</taxon>
        <taxon>Sporidiobolales</taxon>
        <taxon>Sporidiobolaceae</taxon>
        <taxon>Rhodotorula</taxon>
    </lineage>
</organism>
<protein>
    <submittedName>
        <fullName evidence="3">Uncharacterized protein</fullName>
    </submittedName>
</protein>
<dbReference type="AlphaFoldDB" id="A0A511KQ59"/>
<feature type="transmembrane region" description="Helical" evidence="2">
    <location>
        <begin position="30"/>
        <end position="53"/>
    </location>
</feature>
<evidence type="ECO:0000256" key="2">
    <source>
        <dbReference type="SAM" id="Phobius"/>
    </source>
</evidence>
<dbReference type="EMBL" id="BJWK01000018">
    <property type="protein sequence ID" value="GEM12006.1"/>
    <property type="molecule type" value="Genomic_DNA"/>
</dbReference>
<dbReference type="Proteomes" id="UP000321518">
    <property type="component" value="Unassembled WGS sequence"/>
</dbReference>
<name>A0A511KQ59_RHOTO</name>
<reference evidence="3 4" key="1">
    <citation type="submission" date="2019-07" db="EMBL/GenBank/DDBJ databases">
        <title>Rhodotorula toruloides NBRC10032 genome sequencing.</title>
        <authorList>
            <person name="Shida Y."/>
            <person name="Takaku H."/>
            <person name="Ogasawara W."/>
            <person name="Mori K."/>
        </authorList>
    </citation>
    <scope>NUCLEOTIDE SEQUENCE [LARGE SCALE GENOMIC DNA]</scope>
    <source>
        <strain evidence="3 4">NBRC10032</strain>
    </source>
</reference>
<evidence type="ECO:0000256" key="1">
    <source>
        <dbReference type="SAM" id="MobiDB-lite"/>
    </source>
</evidence>
<dbReference type="OrthoDB" id="2530516at2759"/>
<evidence type="ECO:0000313" key="3">
    <source>
        <dbReference type="EMBL" id="GEM12006.1"/>
    </source>
</evidence>